<keyword evidence="5 10" id="KW-0732">Signal</keyword>
<dbReference type="InterPro" id="IPR051153">
    <property type="entry name" value="Yeast_CWMannoprotein_PIR"/>
</dbReference>
<keyword evidence="7" id="KW-1015">Disulfide bond</keyword>
<evidence type="ECO:0000256" key="7">
    <source>
        <dbReference type="PROSITE-ProRule" id="PRU00261"/>
    </source>
</evidence>
<feature type="disulfide bond" evidence="7">
    <location>
        <begin position="487"/>
        <end position="501"/>
    </location>
</feature>
<keyword evidence="2" id="KW-0134">Cell wall</keyword>
<feature type="domain" description="Chitin-binding type-1" evidence="11">
    <location>
        <begin position="469"/>
        <end position="515"/>
    </location>
</feature>
<dbReference type="EMBL" id="JAVFHQ010000010">
    <property type="protein sequence ID" value="KAK4547707.1"/>
    <property type="molecule type" value="Genomic_DNA"/>
</dbReference>
<feature type="region of interest" description="Disordered" evidence="8">
    <location>
        <begin position="676"/>
        <end position="717"/>
    </location>
</feature>
<keyword evidence="9" id="KW-1133">Transmembrane helix</keyword>
<dbReference type="Proteomes" id="UP001324427">
    <property type="component" value="Unassembled WGS sequence"/>
</dbReference>
<dbReference type="PROSITE" id="PS50941">
    <property type="entry name" value="CHIT_BIND_I_2"/>
    <property type="match status" value="2"/>
</dbReference>
<evidence type="ECO:0000259" key="11">
    <source>
        <dbReference type="PROSITE" id="PS50941"/>
    </source>
</evidence>
<feature type="region of interest" description="Disordered" evidence="8">
    <location>
        <begin position="272"/>
        <end position="323"/>
    </location>
</feature>
<dbReference type="InterPro" id="IPR054508">
    <property type="entry name" value="PIR1-like_C"/>
</dbReference>
<dbReference type="GO" id="GO:0009277">
    <property type="term" value="C:fungal-type cell wall"/>
    <property type="evidence" value="ECO:0007669"/>
    <property type="project" value="TreeGrafter"/>
</dbReference>
<dbReference type="SMART" id="SM00270">
    <property type="entry name" value="ChtBD1"/>
    <property type="match status" value="2"/>
</dbReference>
<feature type="compositionally biased region" description="Low complexity" evidence="8">
    <location>
        <begin position="272"/>
        <end position="314"/>
    </location>
</feature>
<feature type="region of interest" description="Disordered" evidence="8">
    <location>
        <begin position="66"/>
        <end position="136"/>
    </location>
</feature>
<evidence type="ECO:0000313" key="13">
    <source>
        <dbReference type="Proteomes" id="UP001324427"/>
    </source>
</evidence>
<dbReference type="PANTHER" id="PTHR47254">
    <property type="entry name" value="CELL WALL MANNOPROTEIN CIS3-RELATED"/>
    <property type="match status" value="1"/>
</dbReference>
<evidence type="ECO:0000313" key="12">
    <source>
        <dbReference type="EMBL" id="KAK4547707.1"/>
    </source>
</evidence>
<protein>
    <recommendedName>
        <fullName evidence="11">Chitin-binding type-1 domain-containing protein</fullName>
    </recommendedName>
</protein>
<gene>
    <name evidence="12" type="ORF">LTR36_000665</name>
</gene>
<dbReference type="SUPFAM" id="SSF57016">
    <property type="entry name" value="Plant lectins/antimicrobial peptides"/>
    <property type="match status" value="2"/>
</dbReference>
<comment type="caution">
    <text evidence="12">The sequence shown here is derived from an EMBL/GenBank/DDBJ whole genome shotgun (WGS) entry which is preliminary data.</text>
</comment>
<evidence type="ECO:0000256" key="5">
    <source>
        <dbReference type="ARBA" id="ARBA00022729"/>
    </source>
</evidence>
<dbReference type="AlphaFoldDB" id="A0AAV9JT40"/>
<keyword evidence="9" id="KW-0472">Membrane</keyword>
<dbReference type="GO" id="GO:0008061">
    <property type="term" value="F:chitin binding"/>
    <property type="evidence" value="ECO:0007669"/>
    <property type="project" value="UniProtKB-UniRule"/>
</dbReference>
<dbReference type="InterPro" id="IPR036861">
    <property type="entry name" value="Endochitinase-like_sf"/>
</dbReference>
<accession>A0AAV9JT40</accession>
<evidence type="ECO:0000256" key="10">
    <source>
        <dbReference type="SAM" id="SignalP"/>
    </source>
</evidence>
<proteinExistence type="inferred from homology"/>
<feature type="compositionally biased region" description="Basic and acidic residues" evidence="8">
    <location>
        <begin position="73"/>
        <end position="85"/>
    </location>
</feature>
<feature type="transmembrane region" description="Helical" evidence="9">
    <location>
        <begin position="744"/>
        <end position="762"/>
    </location>
</feature>
<dbReference type="CDD" id="cd11618">
    <property type="entry name" value="ChtBD1_1"/>
    <property type="match status" value="2"/>
</dbReference>
<reference evidence="12 13" key="1">
    <citation type="submission" date="2021-11" db="EMBL/GenBank/DDBJ databases">
        <title>Black yeast isolated from Biological Soil Crust.</title>
        <authorList>
            <person name="Kurbessoian T."/>
        </authorList>
    </citation>
    <scope>NUCLEOTIDE SEQUENCE [LARGE SCALE GENOMIC DNA]</scope>
    <source>
        <strain evidence="12 13">CCFEE 5522</strain>
    </source>
</reference>
<feature type="domain" description="Chitin-binding type-1" evidence="11">
    <location>
        <begin position="380"/>
        <end position="429"/>
    </location>
</feature>
<evidence type="ECO:0000256" key="8">
    <source>
        <dbReference type="SAM" id="MobiDB-lite"/>
    </source>
</evidence>
<dbReference type="InterPro" id="IPR001002">
    <property type="entry name" value="Chitin-bd_1"/>
</dbReference>
<keyword evidence="4 7" id="KW-0147">Chitin-binding</keyword>
<dbReference type="GO" id="GO:0031505">
    <property type="term" value="P:fungal-type cell wall organization"/>
    <property type="evidence" value="ECO:0007669"/>
    <property type="project" value="TreeGrafter"/>
</dbReference>
<dbReference type="GO" id="GO:0005199">
    <property type="term" value="F:structural constituent of cell wall"/>
    <property type="evidence" value="ECO:0007669"/>
    <property type="project" value="TreeGrafter"/>
</dbReference>
<dbReference type="PROSITE" id="PS51257">
    <property type="entry name" value="PROKAR_LIPOPROTEIN"/>
    <property type="match status" value="1"/>
</dbReference>
<evidence type="ECO:0000256" key="1">
    <source>
        <dbReference type="ARBA" id="ARBA00004191"/>
    </source>
</evidence>
<feature type="compositionally biased region" description="Polar residues" evidence="8">
    <location>
        <begin position="90"/>
        <end position="134"/>
    </location>
</feature>
<evidence type="ECO:0000256" key="3">
    <source>
        <dbReference type="ARBA" id="ARBA00022525"/>
    </source>
</evidence>
<evidence type="ECO:0000256" key="9">
    <source>
        <dbReference type="SAM" id="Phobius"/>
    </source>
</evidence>
<evidence type="ECO:0000256" key="2">
    <source>
        <dbReference type="ARBA" id="ARBA00022512"/>
    </source>
</evidence>
<keyword evidence="9" id="KW-0812">Transmembrane</keyword>
<keyword evidence="3" id="KW-0964">Secreted</keyword>
<evidence type="ECO:0000256" key="4">
    <source>
        <dbReference type="ARBA" id="ARBA00022669"/>
    </source>
</evidence>
<organism evidence="12 13">
    <name type="scientific">Oleoguttula mirabilis</name>
    <dbReference type="NCBI Taxonomy" id="1507867"/>
    <lineage>
        <taxon>Eukaryota</taxon>
        <taxon>Fungi</taxon>
        <taxon>Dikarya</taxon>
        <taxon>Ascomycota</taxon>
        <taxon>Pezizomycotina</taxon>
        <taxon>Dothideomycetes</taxon>
        <taxon>Dothideomycetidae</taxon>
        <taxon>Mycosphaerellales</taxon>
        <taxon>Teratosphaeriaceae</taxon>
        <taxon>Oleoguttula</taxon>
    </lineage>
</organism>
<feature type="disulfide bond" evidence="7">
    <location>
        <begin position="399"/>
        <end position="413"/>
    </location>
</feature>
<comment type="subcellular location">
    <subcellularLocation>
        <location evidence="1">Secreted</location>
        <location evidence="1">Cell wall</location>
    </subcellularLocation>
</comment>
<feature type="compositionally biased region" description="Low complexity" evidence="8">
    <location>
        <begin position="677"/>
        <end position="697"/>
    </location>
</feature>
<feature type="signal peptide" evidence="10">
    <location>
        <begin position="1"/>
        <end position="21"/>
    </location>
</feature>
<dbReference type="PANTHER" id="PTHR47254:SF1">
    <property type="entry name" value="CELL WALL MANNOPROTEIN CIS3-RELATED"/>
    <property type="match status" value="1"/>
</dbReference>
<keyword evidence="13" id="KW-1185">Reference proteome</keyword>
<comment type="similarity">
    <text evidence="6">Belongs to the PIR protein family.</text>
</comment>
<comment type="caution">
    <text evidence="7">Lacks conserved residue(s) required for the propagation of feature annotation.</text>
</comment>
<evidence type="ECO:0000256" key="6">
    <source>
        <dbReference type="ARBA" id="ARBA00038219"/>
    </source>
</evidence>
<feature type="chain" id="PRO_5043911541" description="Chitin-binding type-1 domain-containing protein" evidence="10">
    <location>
        <begin position="22"/>
        <end position="763"/>
    </location>
</feature>
<name>A0AAV9JT40_9PEZI</name>
<dbReference type="Pfam" id="PF22799">
    <property type="entry name" value="PIR1-like_C"/>
    <property type="match status" value="1"/>
</dbReference>
<sequence length="763" mass="79280">MHLKQALGAFTVALFACNGMAAIGKGGETPSVIYQREDTGTFLVTFSSVQAHSIARIPSTPSVELDAPEDVEAYDRGVYQRDGGRRTSHQRSVSMETTDSRSSGTDVGNNKGSVSAPTQSAKSSNRVTGHPGSNTASIAATTTQAAPSGCVANHPEEFTLGVSPAVQTFPTSQQAEMAADLDHVLHMTAGSIYDREKRRGYIAHNDQLKFAATIPTDALTVKGWTICRDSLLALGDTTLFYFCNSGVPRGIYRNTSAGTCEAVQLSVMPASPVATASTPTPTARESPSSSHFSVSSVTSQAQESSTSSDSPAGTPSGGSDGEGGVASTVYVTVAVTETFTAPAVISNLDEANANSQLPASIYAASSATPTVMSLAKISEDGRCGYGSDQTCSGSSFGECCSTHGFCGSGLAYCAADNCTSGTTFGVCDPTDLGPYNKAETEKRDGTFFGYANGEDDDLPDLELRQENNQPTCGYPDQTCFGNPAGDCCSFYGWCGNGAEYCGSTMCDGDWGYCWADDQPSGAQFLVHNGSLQLEVHVVHEWDTVTAAASTGTATTTASSWMVVVPAGTVISSYTFTRGSHGPPTTASDEATSMTNAVVVATQNVTVPPTEGSYRGLSTTSTTSTWTRNVTLTDLINTNVVTVVPLNATPAHINNTSIDTDVYIDISTFSASGITPATYSSSESPTNSSSSETATSTSKVIRPSATETRTGSETGMMGFTPAVTSNVGKNHSSAAPKMVEVEGSYLPILAGFGFAGVFVLFLML</sequence>
<dbReference type="Gene3D" id="3.30.60.10">
    <property type="entry name" value="Endochitinase-like"/>
    <property type="match status" value="2"/>
</dbReference>